<evidence type="ECO:0000256" key="1">
    <source>
        <dbReference type="ARBA" id="ARBA00007162"/>
    </source>
</evidence>
<dbReference type="Proteomes" id="UP001500975">
    <property type="component" value="Unassembled WGS sequence"/>
</dbReference>
<keyword evidence="3" id="KW-0472">Membrane</keyword>
<dbReference type="Pfam" id="PF12974">
    <property type="entry name" value="Phosphonate-bd"/>
    <property type="match status" value="1"/>
</dbReference>
<evidence type="ECO:0000256" key="3">
    <source>
        <dbReference type="SAM" id="Phobius"/>
    </source>
</evidence>
<keyword evidence="2" id="KW-0732">Signal</keyword>
<dbReference type="Gene3D" id="3.40.190.10">
    <property type="entry name" value="Periplasmic binding protein-like II"/>
    <property type="match status" value="2"/>
</dbReference>
<dbReference type="PANTHER" id="PTHR35841:SF1">
    <property type="entry name" value="PHOSPHONATES-BINDING PERIPLASMIC PROTEIN"/>
    <property type="match status" value="1"/>
</dbReference>
<dbReference type="SUPFAM" id="SSF53850">
    <property type="entry name" value="Periplasmic binding protein-like II"/>
    <property type="match status" value="1"/>
</dbReference>
<keyword evidence="5" id="KW-1185">Reference proteome</keyword>
<gene>
    <name evidence="4" type="primary">phnD_1</name>
    <name evidence="4" type="ORF">GCM10023165_31620</name>
</gene>
<dbReference type="InterPro" id="IPR005770">
    <property type="entry name" value="PhnD"/>
</dbReference>
<evidence type="ECO:0000313" key="4">
    <source>
        <dbReference type="EMBL" id="GAA4346829.1"/>
    </source>
</evidence>
<dbReference type="PANTHER" id="PTHR35841">
    <property type="entry name" value="PHOSPHONATES-BINDING PERIPLASMIC PROTEIN"/>
    <property type="match status" value="1"/>
</dbReference>
<proteinExistence type="inferred from homology"/>
<organism evidence="4 5">
    <name type="scientific">Variovorax defluvii</name>
    <dbReference type="NCBI Taxonomy" id="913761"/>
    <lineage>
        <taxon>Bacteria</taxon>
        <taxon>Pseudomonadati</taxon>
        <taxon>Pseudomonadota</taxon>
        <taxon>Betaproteobacteria</taxon>
        <taxon>Burkholderiales</taxon>
        <taxon>Comamonadaceae</taxon>
        <taxon>Variovorax</taxon>
    </lineage>
</organism>
<comment type="caution">
    <text evidence="4">The sequence shown here is derived from an EMBL/GenBank/DDBJ whole genome shotgun (WGS) entry which is preliminary data.</text>
</comment>
<comment type="similarity">
    <text evidence="1">Belongs to the phosphate/phosphite/phosphonate binding protein family.</text>
</comment>
<sequence length="372" mass="40768">MQATVAVYRAHCTSAAFSLWFSAGLPMMARRTAALAWRCLVALLLGCQLAALAQTPGPAATFPPGATPLRFGILPLGGAFESRNDWEPMLADLSRGLGRPVSMLSVSSYEALEQAIQRDQVDMAFLSGKMALDAVTQRRMNVVAQVTRHDGLPGYRALLLARKTGPRSTLQNLLAEPERWRLARGETRSVSGFIVPQLQLFLPNHIVMETRFASEMVGTHQATALAVANGEADVATNNTADFERFRLQFPAEAERLQVIWESELIPHAQIVVRRDYSPEFQKKVQDFLLAYARAKGPRGDAERAVLKSLHDLAGFLPADNSSLLPAAKLAYQLARQSAMTAQFVSEAARQARLQRIENGYAEQVAALRTTAP</sequence>
<feature type="transmembrane region" description="Helical" evidence="3">
    <location>
        <begin position="6"/>
        <end position="23"/>
    </location>
</feature>
<dbReference type="NCBIfam" id="TIGR01098">
    <property type="entry name" value="3A0109s03R"/>
    <property type="match status" value="1"/>
</dbReference>
<accession>A0ABP8HXG3</accession>
<evidence type="ECO:0000313" key="5">
    <source>
        <dbReference type="Proteomes" id="UP001500975"/>
    </source>
</evidence>
<keyword evidence="3" id="KW-1133">Transmembrane helix</keyword>
<reference evidence="5" key="1">
    <citation type="journal article" date="2019" name="Int. J. Syst. Evol. Microbiol.">
        <title>The Global Catalogue of Microorganisms (GCM) 10K type strain sequencing project: providing services to taxonomists for standard genome sequencing and annotation.</title>
        <authorList>
            <consortium name="The Broad Institute Genomics Platform"/>
            <consortium name="The Broad Institute Genome Sequencing Center for Infectious Disease"/>
            <person name="Wu L."/>
            <person name="Ma J."/>
        </authorList>
    </citation>
    <scope>NUCLEOTIDE SEQUENCE [LARGE SCALE GENOMIC DNA]</scope>
    <source>
        <strain evidence="5">JCM 17804</strain>
    </source>
</reference>
<keyword evidence="3" id="KW-0812">Transmembrane</keyword>
<evidence type="ECO:0000256" key="2">
    <source>
        <dbReference type="ARBA" id="ARBA00022729"/>
    </source>
</evidence>
<protein>
    <submittedName>
        <fullName evidence="4">Phosphonate ABC transporter substrate-binding protein</fullName>
    </submittedName>
</protein>
<dbReference type="EMBL" id="BAABGJ010000040">
    <property type="protein sequence ID" value="GAA4346829.1"/>
    <property type="molecule type" value="Genomic_DNA"/>
</dbReference>
<name>A0ABP8HXG3_9BURK</name>